<keyword evidence="4" id="KW-1185">Reference proteome</keyword>
<name>A0AA86N0Q1_9BACT</name>
<dbReference type="Proteomes" id="UP001179121">
    <property type="component" value="Chromosome"/>
</dbReference>
<dbReference type="RefSeq" id="WP_289269279.1">
    <property type="nucleotide sequence ID" value="NZ_OX365700.1"/>
</dbReference>
<dbReference type="Pfam" id="PF02350">
    <property type="entry name" value="Epimerase_2"/>
    <property type="match status" value="1"/>
</dbReference>
<dbReference type="SUPFAM" id="SSF53756">
    <property type="entry name" value="UDP-Glycosyltransferase/glycogen phosphorylase"/>
    <property type="match status" value="1"/>
</dbReference>
<evidence type="ECO:0000313" key="3">
    <source>
        <dbReference type="EMBL" id="CAI4032557.1"/>
    </source>
</evidence>
<reference evidence="3" key="1">
    <citation type="submission" date="2022-10" db="EMBL/GenBank/DDBJ databases">
        <authorList>
            <person name="Koch H."/>
        </authorList>
    </citation>
    <scope>NUCLEOTIDE SEQUENCE</scope>
    <source>
        <strain evidence="3">DNF</strain>
    </source>
</reference>
<dbReference type="Gene3D" id="3.40.50.2000">
    <property type="entry name" value="Glycogen Phosphorylase B"/>
    <property type="match status" value="2"/>
</dbReference>
<dbReference type="AlphaFoldDB" id="A0AA86N0Q1"/>
<proteinExistence type="inferred from homology"/>
<dbReference type="CDD" id="cd03786">
    <property type="entry name" value="GTB_UDP-GlcNAc_2-Epimerase"/>
    <property type="match status" value="1"/>
</dbReference>
<keyword evidence="1" id="KW-0413">Isomerase</keyword>
<evidence type="ECO:0000256" key="1">
    <source>
        <dbReference type="RuleBase" id="RU003513"/>
    </source>
</evidence>
<sequence>MKIVSVVGARPNFMKIAPLIRAMRRRSGIQSILVHTGQHYDASMAGRFFEDLEIPRPDVSLEVGSGTHAVQTAEVMKRLEPVLERERPDLVLVVGDVNSTMAAALTAVKLKIKVAHVEAGLRSYDRSMPEEINRLVTDAVSDLLFVTEESGEKNLKAEGIAPDKIFFVGNVMIDSLESSRRLWTRSNIVEQLQLNKAQYGVVTLHRPSNVDDVRILEGLIEALCVVAQRCPLVFPVHPRTIGALKSLGRFRACLHFGDGPAPATGIRCMDPIGYLDFMALVASARMVLTDSGGLQEETTVLGIPCLTLRENTERPVTVTHGTNRVIGANPSRIVSEAAKVLDHPVQPPAPPPLWDGQAAERIVTILLDQFSGR</sequence>
<gene>
    <name evidence="3" type="ORF">DNFV4_02987</name>
</gene>
<dbReference type="InterPro" id="IPR003331">
    <property type="entry name" value="UDP_GlcNAc_Epimerase_2_dom"/>
</dbReference>
<comment type="similarity">
    <text evidence="1">Belongs to the UDP-N-acetylglucosamine 2-epimerase family.</text>
</comment>
<dbReference type="EMBL" id="OX365700">
    <property type="protein sequence ID" value="CAI4032557.1"/>
    <property type="molecule type" value="Genomic_DNA"/>
</dbReference>
<evidence type="ECO:0000259" key="2">
    <source>
        <dbReference type="Pfam" id="PF02350"/>
    </source>
</evidence>
<dbReference type="GO" id="GO:0016853">
    <property type="term" value="F:isomerase activity"/>
    <property type="evidence" value="ECO:0007669"/>
    <property type="project" value="UniProtKB-KW"/>
</dbReference>
<evidence type="ECO:0000313" key="4">
    <source>
        <dbReference type="Proteomes" id="UP001179121"/>
    </source>
</evidence>
<dbReference type="KEGG" id="nti:DNFV4_02987"/>
<dbReference type="PANTHER" id="PTHR43174:SF1">
    <property type="entry name" value="UDP-N-ACETYLGLUCOSAMINE 2-EPIMERASE"/>
    <property type="match status" value="1"/>
</dbReference>
<dbReference type="PANTHER" id="PTHR43174">
    <property type="entry name" value="UDP-N-ACETYLGLUCOSAMINE 2-EPIMERASE"/>
    <property type="match status" value="1"/>
</dbReference>
<organism evidence="3 4">
    <name type="scientific">Nitrospira tepida</name>
    <dbReference type="NCBI Taxonomy" id="2973512"/>
    <lineage>
        <taxon>Bacteria</taxon>
        <taxon>Pseudomonadati</taxon>
        <taxon>Nitrospirota</taxon>
        <taxon>Nitrospiria</taxon>
        <taxon>Nitrospirales</taxon>
        <taxon>Nitrospiraceae</taxon>
        <taxon>Nitrospira</taxon>
    </lineage>
</organism>
<dbReference type="NCBIfam" id="TIGR00236">
    <property type="entry name" value="wecB"/>
    <property type="match status" value="1"/>
</dbReference>
<protein>
    <submittedName>
        <fullName evidence="3">UDP-N-acetylglucosamine 2-epimerase</fullName>
    </submittedName>
</protein>
<accession>A0AA86N0Q1</accession>
<dbReference type="InterPro" id="IPR029767">
    <property type="entry name" value="WecB-like"/>
</dbReference>
<feature type="domain" description="UDP-N-acetylglucosamine 2-epimerase" evidence="2">
    <location>
        <begin position="22"/>
        <end position="366"/>
    </location>
</feature>